<dbReference type="Proteomes" id="UP000739411">
    <property type="component" value="Unassembled WGS sequence"/>
</dbReference>
<dbReference type="GO" id="GO:0042597">
    <property type="term" value="C:periplasmic space"/>
    <property type="evidence" value="ECO:0007669"/>
    <property type="project" value="InterPro"/>
</dbReference>
<evidence type="ECO:0000313" key="2">
    <source>
        <dbReference type="EMBL" id="MBK7417280.1"/>
    </source>
</evidence>
<dbReference type="GO" id="GO:0004553">
    <property type="term" value="F:hydrolase activity, hydrolyzing O-glycosyl compounds"/>
    <property type="evidence" value="ECO:0007669"/>
    <property type="project" value="InterPro"/>
</dbReference>
<evidence type="ECO:0000256" key="1">
    <source>
        <dbReference type="ARBA" id="ARBA00022729"/>
    </source>
</evidence>
<protein>
    <submittedName>
        <fullName evidence="2">Uncharacterized protein</fullName>
    </submittedName>
</protein>
<reference evidence="2 3" key="1">
    <citation type="submission" date="2020-10" db="EMBL/GenBank/DDBJ databases">
        <title>Connecting structure to function with the recovery of over 1000 high-quality activated sludge metagenome-assembled genomes encoding full-length rRNA genes using long-read sequencing.</title>
        <authorList>
            <person name="Singleton C.M."/>
            <person name="Petriglieri F."/>
            <person name="Kristensen J.M."/>
            <person name="Kirkegaard R.H."/>
            <person name="Michaelsen T.Y."/>
            <person name="Andersen M.H."/>
            <person name="Karst S.M."/>
            <person name="Dueholm M.S."/>
            <person name="Nielsen P.H."/>
            <person name="Albertsen M."/>
        </authorList>
    </citation>
    <scope>NUCLEOTIDE SEQUENCE [LARGE SCALE GENOMIC DNA]</scope>
    <source>
        <strain evidence="2">EsbW_18-Q3-R4-48_BATAC.463</strain>
    </source>
</reference>
<dbReference type="AlphaFoldDB" id="A0A935K1C9"/>
<keyword evidence="1" id="KW-0732">Signal</keyword>
<dbReference type="Gene3D" id="1.25.20.10">
    <property type="entry name" value="Bacterial muramidases"/>
    <property type="match status" value="1"/>
</dbReference>
<dbReference type="InterPro" id="IPR008939">
    <property type="entry name" value="Lytic_TGlycosylase_superhlx_U"/>
</dbReference>
<gene>
    <name evidence="2" type="ORF">IPJ38_21495</name>
</gene>
<dbReference type="EMBL" id="JADJMS010000051">
    <property type="protein sequence ID" value="MBK7417280.1"/>
    <property type="molecule type" value="Genomic_DNA"/>
</dbReference>
<comment type="caution">
    <text evidence="2">The sequence shown here is derived from an EMBL/GenBank/DDBJ whole genome shotgun (WGS) entry which is preliminary data.</text>
</comment>
<sequence length="49" mass="5767">MPLLAKPRLDDGYQWKVRVALRAHEWGVRRKTIEAMPQTLAALPEWTYC</sequence>
<name>A0A935K1C9_9RHOO</name>
<dbReference type="SUPFAM" id="SSF48435">
    <property type="entry name" value="Bacterial muramidases"/>
    <property type="match status" value="1"/>
</dbReference>
<organism evidence="2 3">
    <name type="scientific">Candidatus Dechloromonas phosphorivorans</name>
    <dbReference type="NCBI Taxonomy" id="2899244"/>
    <lineage>
        <taxon>Bacteria</taxon>
        <taxon>Pseudomonadati</taxon>
        <taxon>Pseudomonadota</taxon>
        <taxon>Betaproteobacteria</taxon>
        <taxon>Rhodocyclales</taxon>
        <taxon>Azonexaceae</taxon>
        <taxon>Dechloromonas</taxon>
    </lineage>
</organism>
<accession>A0A935K1C9</accession>
<proteinExistence type="predicted"/>
<evidence type="ECO:0000313" key="3">
    <source>
        <dbReference type="Proteomes" id="UP000739411"/>
    </source>
</evidence>